<feature type="domain" description="SH3" evidence="7">
    <location>
        <begin position="716"/>
        <end position="775"/>
    </location>
</feature>
<evidence type="ECO:0000256" key="1">
    <source>
        <dbReference type="ARBA" id="ARBA00004282"/>
    </source>
</evidence>
<dbReference type="PANTHER" id="PTHR14167">
    <property type="entry name" value="SH3 DOMAIN-CONTAINING"/>
    <property type="match status" value="1"/>
</dbReference>
<feature type="compositionally biased region" description="Polar residues" evidence="6">
    <location>
        <begin position="147"/>
        <end position="173"/>
    </location>
</feature>
<comment type="caution">
    <text evidence="9">The sequence shown here is derived from an EMBL/GenBank/DDBJ whole genome shotgun (WGS) entry which is preliminary data.</text>
</comment>
<feature type="compositionally biased region" description="Polar residues" evidence="6">
    <location>
        <begin position="83"/>
        <end position="93"/>
    </location>
</feature>
<gene>
    <name evidence="9" type="ORF">Ocin01_05647</name>
</gene>
<comment type="subcellular location">
    <subcellularLocation>
        <location evidence="1">Cell junction</location>
    </subcellularLocation>
</comment>
<evidence type="ECO:0000259" key="8">
    <source>
        <dbReference type="PROSITE" id="PS50831"/>
    </source>
</evidence>
<reference evidence="9 10" key="1">
    <citation type="journal article" date="2016" name="Genome Biol. Evol.">
        <title>Gene Family Evolution Reflects Adaptation to Soil Environmental Stressors in the Genome of the Collembolan Orchesella cincta.</title>
        <authorList>
            <person name="Faddeeva-Vakhrusheva A."/>
            <person name="Derks M.F."/>
            <person name="Anvar S.Y."/>
            <person name="Agamennone V."/>
            <person name="Suring W."/>
            <person name="Smit S."/>
            <person name="van Straalen N.M."/>
            <person name="Roelofs D."/>
        </authorList>
    </citation>
    <scope>NUCLEOTIDE SEQUENCE [LARGE SCALE GENOMIC DNA]</scope>
    <source>
        <tissue evidence="9">Mixed pool</tissue>
    </source>
</reference>
<feature type="compositionally biased region" description="Polar residues" evidence="6">
    <location>
        <begin position="203"/>
        <end position="216"/>
    </location>
</feature>
<keyword evidence="3" id="KW-0677">Repeat</keyword>
<dbReference type="EMBL" id="LJIJ01000175">
    <property type="protein sequence ID" value="ODN01023.1"/>
    <property type="molecule type" value="Genomic_DNA"/>
</dbReference>
<feature type="domain" description="SH3" evidence="7">
    <location>
        <begin position="896"/>
        <end position="971"/>
    </location>
</feature>
<dbReference type="Pfam" id="PF00018">
    <property type="entry name" value="SH3_1"/>
    <property type="match status" value="1"/>
</dbReference>
<dbReference type="FunFam" id="2.30.30.40:FF:000001">
    <property type="entry name" value="Sorbin and SH3 domain-containing protein 1 isoform 2"/>
    <property type="match status" value="1"/>
</dbReference>
<keyword evidence="10" id="KW-1185">Reference proteome</keyword>
<proteinExistence type="predicted"/>
<dbReference type="Proteomes" id="UP000094527">
    <property type="component" value="Unassembled WGS sequence"/>
</dbReference>
<evidence type="ECO:0000259" key="7">
    <source>
        <dbReference type="PROSITE" id="PS50002"/>
    </source>
</evidence>
<evidence type="ECO:0000313" key="9">
    <source>
        <dbReference type="EMBL" id="ODN01023.1"/>
    </source>
</evidence>
<dbReference type="PANTHER" id="PTHR14167:SF116">
    <property type="entry name" value="CAP, ISOFORM AC"/>
    <property type="match status" value="1"/>
</dbReference>
<accession>A0A1D2N6X7</accession>
<protein>
    <submittedName>
        <fullName evidence="9">Sorbin and SH3 domain-containing protein 1</fullName>
    </submittedName>
</protein>
<sequence>MYHGNKNETKPIMTLVINRKYCCRDACNNIVCGGLAIANRTLVKNIKVHNQYKLLLARLSSSCAHTHIAKLVVTGVARVWTPGSTNTDSQPTSPLKPVNNVASSSCSDLPTLEDGSAIPPVWTPPSAPSPSSQRKFRPVNFNVPGSPKSTSPRSLSLDRSNSSPQLPTRQFQQEPHPLQLQASSSLTEQSLASQQQQQFVSSPDQNDISSRSDSIYQTSSGSASVTLALNSSSQSTVSLPKYQSPTVVLLQKAREGQLPKGAHYLEQPKRTPPSVRRSAEGNTSFKDVTDSKASTGPGSHSSATGLTLNLESNASLREASSSKVIGIKEYEGIGPTTPEGVPIATKPAIRSEQQHQWYKRMYESLHVERPQRRGPPRQLIQGSGQSAGHYSEPEGYESDTYAYKYATLDRRKLRDRYSESTECFSPSPSTPNSILSPTSACPPPPGVRFTPGRIEDYTPGNSCVIAKEIRKHKPTLQALGSRDLGYESDSNLIIRRRQEEDAEFRGIKSPPPPPLSPAEHRQIYVEIQKGGEVPLKGLRKLAPERPKASPVKYAESEVNIHYRAPVRFEEKEYISEEELRRRQEIAMRRFYEEQRQRKFLQEIQDMENRRHMDNFTPSQKSPIPLNRYDDVIDELPKGRWRERTPDSKMGARALYNFQAQNPRELSFRKGDILFVRRKVDSNWYEGEHNAAVGIFPCSYVEVIPAYDVERATPRISSEGQAKVRFNFTAATPAEMSIIKGETVVLTRRVDANWYEGRIGSRRGIFPTSYVHVLKEPGMELTSSSSKSPKPIGAPAAHSLVTQNGGGIYSTSRHSYKPNEYSLTTDLSNIDAFNTAHSSVPSSQHHYRKENILQQQHLNTTSSRSQSDPTRNRYAQNLTIDTRIEPIPPSSSVNKKRSIEFCQGLCFFNLEGKVGVNVIWYRAPPAHEDELELREGDVVHVLEKCDDGWFVGTSQRTGLFGTFPGNYVERIY</sequence>
<dbReference type="CDD" id="cd11780">
    <property type="entry name" value="SH3_Sorbs_3"/>
    <property type="match status" value="1"/>
</dbReference>
<dbReference type="OMA" id="MRRHNDY"/>
<feature type="compositionally biased region" description="Polar residues" evidence="6">
    <location>
        <begin position="280"/>
        <end position="306"/>
    </location>
</feature>
<name>A0A1D2N6X7_ORCCI</name>
<feature type="region of interest" description="Disordered" evidence="6">
    <location>
        <begin position="368"/>
        <end position="395"/>
    </location>
</feature>
<feature type="compositionally biased region" description="Polar residues" evidence="6">
    <location>
        <begin position="420"/>
        <end position="439"/>
    </location>
</feature>
<evidence type="ECO:0000256" key="2">
    <source>
        <dbReference type="ARBA" id="ARBA00022443"/>
    </source>
</evidence>
<dbReference type="InterPro" id="IPR001452">
    <property type="entry name" value="SH3_domain"/>
</dbReference>
<evidence type="ECO:0000256" key="3">
    <source>
        <dbReference type="ARBA" id="ARBA00022737"/>
    </source>
</evidence>
<dbReference type="PROSITE" id="PS50002">
    <property type="entry name" value="SH3"/>
    <property type="match status" value="3"/>
</dbReference>
<dbReference type="CDD" id="cd11781">
    <property type="entry name" value="SH3_Sorbs_1"/>
    <property type="match status" value="1"/>
</dbReference>
<evidence type="ECO:0000313" key="10">
    <source>
        <dbReference type="Proteomes" id="UP000094527"/>
    </source>
</evidence>
<feature type="region of interest" description="Disordered" evidence="6">
    <location>
        <begin position="259"/>
        <end position="306"/>
    </location>
</feature>
<dbReference type="GO" id="GO:0070161">
    <property type="term" value="C:anchoring junction"/>
    <property type="evidence" value="ECO:0007669"/>
    <property type="project" value="UniProtKB-SubCell"/>
</dbReference>
<dbReference type="InterPro" id="IPR036028">
    <property type="entry name" value="SH3-like_dom_sf"/>
</dbReference>
<dbReference type="SMART" id="SM00326">
    <property type="entry name" value="SH3"/>
    <property type="match status" value="3"/>
</dbReference>
<feature type="domain" description="SoHo" evidence="8">
    <location>
        <begin position="324"/>
        <end position="388"/>
    </location>
</feature>
<feature type="compositionally biased region" description="Low complexity" evidence="6">
    <location>
        <begin position="178"/>
        <end position="202"/>
    </location>
</feature>
<evidence type="ECO:0000256" key="4">
    <source>
        <dbReference type="ARBA" id="ARBA00022949"/>
    </source>
</evidence>
<keyword evidence="2 5" id="KW-0728">SH3 domain</keyword>
<dbReference type="STRING" id="48709.A0A1D2N6X7"/>
<organism evidence="9 10">
    <name type="scientific">Orchesella cincta</name>
    <name type="common">Springtail</name>
    <name type="synonym">Podura cincta</name>
    <dbReference type="NCBI Taxonomy" id="48709"/>
    <lineage>
        <taxon>Eukaryota</taxon>
        <taxon>Metazoa</taxon>
        <taxon>Ecdysozoa</taxon>
        <taxon>Arthropoda</taxon>
        <taxon>Hexapoda</taxon>
        <taxon>Collembola</taxon>
        <taxon>Entomobryomorpha</taxon>
        <taxon>Entomobryoidea</taxon>
        <taxon>Orchesellidae</taxon>
        <taxon>Orchesellinae</taxon>
        <taxon>Orchesella</taxon>
    </lineage>
</organism>
<dbReference type="Gene3D" id="2.30.30.40">
    <property type="entry name" value="SH3 Domains"/>
    <property type="match status" value="3"/>
</dbReference>
<dbReference type="InterPro" id="IPR050384">
    <property type="entry name" value="Endophilin_SH3RF"/>
</dbReference>
<keyword evidence="4" id="KW-0965">Cell junction</keyword>
<feature type="region of interest" description="Disordered" evidence="6">
    <location>
        <begin position="83"/>
        <end position="216"/>
    </location>
</feature>
<dbReference type="CDD" id="cd11782">
    <property type="entry name" value="SH3_Sorbs_2"/>
    <property type="match status" value="1"/>
</dbReference>
<feature type="domain" description="SH3" evidence="7">
    <location>
        <begin position="646"/>
        <end position="705"/>
    </location>
</feature>
<dbReference type="InterPro" id="IPR003127">
    <property type="entry name" value="SoHo_dom"/>
</dbReference>
<dbReference type="PROSITE" id="PS50831">
    <property type="entry name" value="SOHO"/>
    <property type="match status" value="1"/>
</dbReference>
<dbReference type="AlphaFoldDB" id="A0A1D2N6X7"/>
<dbReference type="Pfam" id="PF07653">
    <property type="entry name" value="SH3_2"/>
    <property type="match status" value="1"/>
</dbReference>
<dbReference type="OrthoDB" id="19092at2759"/>
<feature type="region of interest" description="Disordered" evidence="6">
    <location>
        <begin position="419"/>
        <end position="454"/>
    </location>
</feature>
<dbReference type="Pfam" id="PF14604">
    <property type="entry name" value="SH3_9"/>
    <property type="match status" value="1"/>
</dbReference>
<evidence type="ECO:0000256" key="6">
    <source>
        <dbReference type="SAM" id="MobiDB-lite"/>
    </source>
</evidence>
<dbReference type="PRINTS" id="PR00452">
    <property type="entry name" value="SH3DOMAIN"/>
</dbReference>
<evidence type="ECO:0000256" key="5">
    <source>
        <dbReference type="PROSITE-ProRule" id="PRU00192"/>
    </source>
</evidence>
<dbReference type="PRINTS" id="PR00499">
    <property type="entry name" value="P67PHOX"/>
</dbReference>
<dbReference type="SUPFAM" id="SSF50044">
    <property type="entry name" value="SH3-domain"/>
    <property type="match status" value="3"/>
</dbReference>